<dbReference type="PANTHER" id="PTHR11774">
    <property type="entry name" value="GERANYLGERANYL TRANSFERASE TYPE BETA SUBUNIT"/>
    <property type="match status" value="1"/>
</dbReference>
<evidence type="ECO:0000313" key="11">
    <source>
        <dbReference type="EMBL" id="CAG5106431.1"/>
    </source>
</evidence>
<evidence type="ECO:0000259" key="10">
    <source>
        <dbReference type="Pfam" id="PF00432"/>
    </source>
</evidence>
<keyword evidence="8 9" id="KW-0862">Zinc</keyword>
<evidence type="ECO:0000256" key="4">
    <source>
        <dbReference type="ARBA" id="ARBA00022602"/>
    </source>
</evidence>
<dbReference type="EMBL" id="OU015566">
    <property type="protein sequence ID" value="CAG5106431.1"/>
    <property type="molecule type" value="Genomic_DNA"/>
</dbReference>
<gene>
    <name evidence="11" type="ORF">OKIOD_LOCUS11605</name>
</gene>
<comment type="catalytic activity">
    <reaction evidence="9">
        <text>L-cysteinyl-[protein] + (2E,6E)-farnesyl diphosphate = S-(2E,6E)-farnesyl-L-cysteinyl-[protein] + diphosphate</text>
        <dbReference type="Rhea" id="RHEA:13345"/>
        <dbReference type="Rhea" id="RHEA-COMP:10131"/>
        <dbReference type="Rhea" id="RHEA-COMP:11535"/>
        <dbReference type="ChEBI" id="CHEBI:29950"/>
        <dbReference type="ChEBI" id="CHEBI:33019"/>
        <dbReference type="ChEBI" id="CHEBI:86019"/>
        <dbReference type="ChEBI" id="CHEBI:175763"/>
    </reaction>
</comment>
<evidence type="ECO:0000256" key="7">
    <source>
        <dbReference type="ARBA" id="ARBA00022737"/>
    </source>
</evidence>
<keyword evidence="4 9" id="KW-0637">Prenyltransferase</keyword>
<feature type="domain" description="Prenyltransferase alpha-alpha toroid" evidence="10">
    <location>
        <begin position="55"/>
        <end position="393"/>
    </location>
</feature>
<evidence type="ECO:0000256" key="6">
    <source>
        <dbReference type="ARBA" id="ARBA00022723"/>
    </source>
</evidence>
<dbReference type="InterPro" id="IPR045089">
    <property type="entry name" value="PGGT1B-like"/>
</dbReference>
<dbReference type="InterPro" id="IPR001330">
    <property type="entry name" value="Prenyltrans"/>
</dbReference>
<sequence length="420" mass="46606">MAKHDRLKARLAIHDNTVPNVFTTSTESQSATEGKVVRLFQEFVDKLEIQTELRLDVRKHISYASKGLSSLGPAYESLDASRPWIVYWTTHALDLLDVVLSDDKKTEICEFLELCQSKNGGFGGGPLQMPHLATTYAAMNAIAILGSGGFERAYQIVNVKKLEEFLYSVKNTDGSFAMHVNGETDTRAIYCAASVATMLQLEDKDKLFDKTDEYLAKCQSWDGGFGPNPGAESHGGFTYTSLAALALLNKTSAIPNVSSLVRWLCNRQKSVEGGFDGRANKLVDSCYNFWQGGSFPIVHGLLDQDHAPKDSWLCDSRALMDYTFLACQVRQKNSVAGGFADRPGSHRDYYHTCYALSGVAALQHVYNRHGQTTICPEPESENCLSMINPLHNVRPIAVIDIYDYFSAQLEIEKELRISQS</sequence>
<dbReference type="CDD" id="cd02893">
    <property type="entry name" value="FTase"/>
    <property type="match status" value="1"/>
</dbReference>
<dbReference type="SUPFAM" id="SSF48239">
    <property type="entry name" value="Terpenoid cyclases/Protein prenyltransferases"/>
    <property type="match status" value="1"/>
</dbReference>
<comment type="subunit">
    <text evidence="9">Heterodimer of an alpha and a beta subunit.</text>
</comment>
<accession>A0ABN7SS87</accession>
<dbReference type="Gene3D" id="1.50.10.20">
    <property type="match status" value="1"/>
</dbReference>
<dbReference type="Pfam" id="PF00432">
    <property type="entry name" value="Prenyltrans"/>
    <property type="match status" value="1"/>
</dbReference>
<evidence type="ECO:0000313" key="12">
    <source>
        <dbReference type="Proteomes" id="UP001158576"/>
    </source>
</evidence>
<dbReference type="PANTHER" id="PTHR11774:SF6">
    <property type="entry name" value="PROTEIN FARNESYLTRANSFERASE SUBUNIT BETA"/>
    <property type="match status" value="1"/>
</dbReference>
<comment type="function">
    <text evidence="9">Catalyzes the transfer of a farnesyl moiety from farnesyl diphosphate to a cysteine at the fourth position from the C-terminus of several proteins. The beta subunit is responsible for peptide-binding.</text>
</comment>
<dbReference type="InterPro" id="IPR026872">
    <property type="entry name" value="FTB"/>
</dbReference>
<dbReference type="InterPro" id="IPR008930">
    <property type="entry name" value="Terpenoid_cyclase/PrenylTrfase"/>
</dbReference>
<name>A0ABN7SS87_OIKDI</name>
<comment type="cofactor">
    <cofactor evidence="9">
        <name>Zn(2+)</name>
        <dbReference type="ChEBI" id="CHEBI:29105"/>
    </cofactor>
    <text evidence="9">Binds 1 zinc ion per subunit.</text>
</comment>
<keyword evidence="6 9" id="KW-0479">Metal-binding</keyword>
<evidence type="ECO:0000256" key="2">
    <source>
        <dbReference type="ARBA" id="ARBA00012702"/>
    </source>
</evidence>
<reference evidence="11 12" key="1">
    <citation type="submission" date="2021-04" db="EMBL/GenBank/DDBJ databases">
        <authorList>
            <person name="Bliznina A."/>
        </authorList>
    </citation>
    <scope>NUCLEOTIDE SEQUENCE [LARGE SCALE GENOMIC DNA]</scope>
</reference>
<evidence type="ECO:0000256" key="3">
    <source>
        <dbReference type="ARBA" id="ARBA00015798"/>
    </source>
</evidence>
<organism evidence="11 12">
    <name type="scientific">Oikopleura dioica</name>
    <name type="common">Tunicate</name>
    <dbReference type="NCBI Taxonomy" id="34765"/>
    <lineage>
        <taxon>Eukaryota</taxon>
        <taxon>Metazoa</taxon>
        <taxon>Chordata</taxon>
        <taxon>Tunicata</taxon>
        <taxon>Appendicularia</taxon>
        <taxon>Copelata</taxon>
        <taxon>Oikopleuridae</taxon>
        <taxon>Oikopleura</taxon>
    </lineage>
</organism>
<proteinExistence type="inferred from homology"/>
<keyword evidence="7" id="KW-0677">Repeat</keyword>
<evidence type="ECO:0000256" key="9">
    <source>
        <dbReference type="RuleBase" id="RU365056"/>
    </source>
</evidence>
<evidence type="ECO:0000256" key="5">
    <source>
        <dbReference type="ARBA" id="ARBA00022679"/>
    </source>
</evidence>
<evidence type="ECO:0000256" key="1">
    <source>
        <dbReference type="ARBA" id="ARBA00010497"/>
    </source>
</evidence>
<comment type="similarity">
    <text evidence="1 9">Belongs to the protein prenyltransferase subunit beta family.</text>
</comment>
<dbReference type="EC" id="2.5.1.58" evidence="2 9"/>
<dbReference type="Proteomes" id="UP001158576">
    <property type="component" value="Chromosome 1"/>
</dbReference>
<keyword evidence="5 9" id="KW-0808">Transferase</keyword>
<protein>
    <recommendedName>
        <fullName evidence="3 9">Protein farnesyltransferase subunit beta</fullName>
        <shortName evidence="9">FTase-beta</shortName>
        <ecNumber evidence="2 9">2.5.1.58</ecNumber>
    </recommendedName>
</protein>
<keyword evidence="12" id="KW-1185">Reference proteome</keyword>
<evidence type="ECO:0000256" key="8">
    <source>
        <dbReference type="ARBA" id="ARBA00022833"/>
    </source>
</evidence>